<dbReference type="AlphaFoldDB" id="Q2N7K0"/>
<dbReference type="OrthoDB" id="9816309at2"/>
<name>Q2N7K0_ERYLH</name>
<dbReference type="InterPro" id="IPR029063">
    <property type="entry name" value="SAM-dependent_MTases_sf"/>
</dbReference>
<proteinExistence type="predicted"/>
<keyword evidence="3" id="KW-1185">Reference proteome</keyword>
<protein>
    <submittedName>
        <fullName evidence="2">Protein-glutamate O-methyltransferase</fullName>
    </submittedName>
</protein>
<gene>
    <name evidence="2" type="ordered locus">ELI_11245</name>
</gene>
<sequence length="282" mass="31754">MSDNPASHQIIADLLRARTGQHLGPDRMWRISGALSGVFRRHAISNVDQLVCLLADSTSGDLADETVEALLNNETYFFRDRQSFDAVAEQALPRLRELRADEKRLRVWSAGCSSGQELYSIAMLLRSQGERWRGWSFDLLGTDVSQRIVSQARKGEYSQFEVQRGLTVAQMLAYFQQRETGWMPQADLKGMMSFRRHNLLDPPPQERPFDLVLCRNVLLYFDQATRQKVFDRLHEAAAPDGFLMLGAGETTVGQTTLFDPLNDGTGLFHPVAAAAHASRKRA</sequence>
<dbReference type="InterPro" id="IPR000780">
    <property type="entry name" value="CheR_MeTrfase"/>
</dbReference>
<dbReference type="PANTHER" id="PTHR24422:SF21">
    <property type="entry name" value="CHEMOTAXIS PROTEIN METHYLTRANSFERASE 1"/>
    <property type="match status" value="1"/>
</dbReference>
<dbReference type="GO" id="GO:0008757">
    <property type="term" value="F:S-adenosylmethionine-dependent methyltransferase activity"/>
    <property type="evidence" value="ECO:0007669"/>
    <property type="project" value="InterPro"/>
</dbReference>
<keyword evidence="2" id="KW-0489">Methyltransferase</keyword>
<evidence type="ECO:0000313" key="2">
    <source>
        <dbReference type="EMBL" id="ABC64341.1"/>
    </source>
</evidence>
<dbReference type="STRING" id="314225.ELI_11245"/>
<dbReference type="Proteomes" id="UP000008808">
    <property type="component" value="Chromosome"/>
</dbReference>
<keyword evidence="2" id="KW-0808">Transferase</keyword>
<dbReference type="PANTHER" id="PTHR24422">
    <property type="entry name" value="CHEMOTAXIS PROTEIN METHYLTRANSFERASE"/>
    <property type="match status" value="1"/>
</dbReference>
<dbReference type="GO" id="GO:0032259">
    <property type="term" value="P:methylation"/>
    <property type="evidence" value="ECO:0007669"/>
    <property type="project" value="UniProtKB-KW"/>
</dbReference>
<dbReference type="HOGENOM" id="CLU_025854_0_2_5"/>
<organism evidence="2 3">
    <name type="scientific">Erythrobacter litoralis (strain HTCC2594)</name>
    <dbReference type="NCBI Taxonomy" id="314225"/>
    <lineage>
        <taxon>Bacteria</taxon>
        <taxon>Pseudomonadati</taxon>
        <taxon>Pseudomonadota</taxon>
        <taxon>Alphaproteobacteria</taxon>
        <taxon>Sphingomonadales</taxon>
        <taxon>Erythrobacteraceae</taxon>
        <taxon>Erythrobacter/Porphyrobacter group</taxon>
        <taxon>Erythrobacter</taxon>
    </lineage>
</organism>
<evidence type="ECO:0000259" key="1">
    <source>
        <dbReference type="PROSITE" id="PS50123"/>
    </source>
</evidence>
<dbReference type="SUPFAM" id="SSF47757">
    <property type="entry name" value="Chemotaxis receptor methyltransferase CheR, N-terminal domain"/>
    <property type="match status" value="1"/>
</dbReference>
<dbReference type="Gene3D" id="3.40.50.150">
    <property type="entry name" value="Vaccinia Virus protein VP39"/>
    <property type="match status" value="1"/>
</dbReference>
<reference evidence="3" key="1">
    <citation type="journal article" date="2009" name="J. Bacteriol.">
        <title>Complete genome sequence of Erythrobacter litoralis HTCC2594.</title>
        <authorList>
            <person name="Oh H.M."/>
            <person name="Giovannoni S.J."/>
            <person name="Ferriera S."/>
            <person name="Johnson J."/>
            <person name="Cho J.C."/>
        </authorList>
    </citation>
    <scope>NUCLEOTIDE SEQUENCE [LARGE SCALE GENOMIC DNA]</scope>
    <source>
        <strain evidence="3">HTCC2594</strain>
    </source>
</reference>
<feature type="domain" description="CheR-type methyltransferase" evidence="1">
    <location>
        <begin position="1"/>
        <end position="281"/>
    </location>
</feature>
<evidence type="ECO:0000313" key="3">
    <source>
        <dbReference type="Proteomes" id="UP000008808"/>
    </source>
</evidence>
<dbReference type="RefSeq" id="WP_011415164.1">
    <property type="nucleotide sequence ID" value="NC_007722.1"/>
</dbReference>
<dbReference type="SMART" id="SM00138">
    <property type="entry name" value="MeTrc"/>
    <property type="match status" value="1"/>
</dbReference>
<dbReference type="InterPro" id="IPR022642">
    <property type="entry name" value="CheR_C"/>
</dbReference>
<dbReference type="eggNOG" id="COG1352">
    <property type="taxonomic scope" value="Bacteria"/>
</dbReference>
<dbReference type="PROSITE" id="PS50123">
    <property type="entry name" value="CHER"/>
    <property type="match status" value="1"/>
</dbReference>
<dbReference type="InterPro" id="IPR050903">
    <property type="entry name" value="Bact_Chemotaxis_MeTrfase"/>
</dbReference>
<dbReference type="PRINTS" id="PR00996">
    <property type="entry name" value="CHERMTFRASE"/>
</dbReference>
<dbReference type="Pfam" id="PF01739">
    <property type="entry name" value="CheR"/>
    <property type="match status" value="1"/>
</dbReference>
<dbReference type="EMBL" id="CP000157">
    <property type="protein sequence ID" value="ABC64341.1"/>
    <property type="molecule type" value="Genomic_DNA"/>
</dbReference>
<dbReference type="KEGG" id="eli:ELI_11245"/>
<dbReference type="SUPFAM" id="SSF53335">
    <property type="entry name" value="S-adenosyl-L-methionine-dependent methyltransferases"/>
    <property type="match status" value="1"/>
</dbReference>
<accession>Q2N7K0</accession>